<dbReference type="SUPFAM" id="SSF158573">
    <property type="entry name" value="GINS helical bundle-like"/>
    <property type="match status" value="1"/>
</dbReference>
<evidence type="ECO:0000259" key="8">
    <source>
        <dbReference type="Pfam" id="PF16922"/>
    </source>
</evidence>
<evidence type="ECO:0000256" key="6">
    <source>
        <dbReference type="PIRNR" id="PIRNR007764"/>
    </source>
</evidence>
<dbReference type="Pfam" id="PF05916">
    <property type="entry name" value="Sld5"/>
    <property type="match status" value="1"/>
</dbReference>
<evidence type="ECO:0000256" key="2">
    <source>
        <dbReference type="ARBA" id="ARBA00008187"/>
    </source>
</evidence>
<evidence type="ECO:0000256" key="4">
    <source>
        <dbReference type="ARBA" id="ARBA00022705"/>
    </source>
</evidence>
<evidence type="ECO:0000313" key="9">
    <source>
        <dbReference type="EMBL" id="EGC35173.1"/>
    </source>
</evidence>
<dbReference type="OrthoDB" id="338231at2759"/>
<dbReference type="PANTHER" id="PTHR21206:SF0">
    <property type="entry name" value="DNA REPLICATION COMPLEX GINS PROTEIN SLD5"/>
    <property type="match status" value="1"/>
</dbReference>
<dbReference type="InterPro" id="IPR008591">
    <property type="entry name" value="GINS_Sld5"/>
</dbReference>
<dbReference type="PANTHER" id="PTHR21206">
    <property type="entry name" value="SLD5 PROTEIN"/>
    <property type="match status" value="1"/>
</dbReference>
<dbReference type="SUPFAM" id="SSF160059">
    <property type="entry name" value="PriA/YqbF domain"/>
    <property type="match status" value="1"/>
</dbReference>
<dbReference type="eggNOG" id="KOG3176">
    <property type="taxonomic scope" value="Eukaryota"/>
</dbReference>
<organism evidence="9 10">
    <name type="scientific">Dictyostelium purpureum</name>
    <name type="common">Slime mold</name>
    <dbReference type="NCBI Taxonomy" id="5786"/>
    <lineage>
        <taxon>Eukaryota</taxon>
        <taxon>Amoebozoa</taxon>
        <taxon>Evosea</taxon>
        <taxon>Eumycetozoa</taxon>
        <taxon>Dictyostelia</taxon>
        <taxon>Dictyosteliales</taxon>
        <taxon>Dictyosteliaceae</taxon>
        <taxon>Dictyostelium</taxon>
    </lineage>
</organism>
<dbReference type="PIRSF" id="PIRSF007764">
    <property type="entry name" value="Sld5"/>
    <property type="match status" value="1"/>
</dbReference>
<dbReference type="FunCoup" id="F0ZLL1">
    <property type="interactions" value="523"/>
</dbReference>
<proteinExistence type="inferred from homology"/>
<comment type="function">
    <text evidence="6">The GINS complex plays an essential role in the initiation of DNA replication.</text>
</comment>
<comment type="similarity">
    <text evidence="2 6">Belongs to the GINS4/SLD5 family.</text>
</comment>
<dbReference type="Pfam" id="PF16922">
    <property type="entry name" value="SLD5_C"/>
    <property type="match status" value="1"/>
</dbReference>
<dbReference type="VEuPathDB" id="AmoebaDB:DICPUDRAFT_79109"/>
<dbReference type="Gene3D" id="3.40.5.60">
    <property type="match status" value="1"/>
</dbReference>
<keyword evidence="10" id="KW-1185">Reference proteome</keyword>
<evidence type="ECO:0000256" key="1">
    <source>
        <dbReference type="ARBA" id="ARBA00004123"/>
    </source>
</evidence>
<dbReference type="EMBL" id="GL871069">
    <property type="protein sequence ID" value="EGC35173.1"/>
    <property type="molecule type" value="Genomic_DNA"/>
</dbReference>
<dbReference type="RefSeq" id="XP_003288311.1">
    <property type="nucleotide sequence ID" value="XM_003288263.1"/>
</dbReference>
<dbReference type="Gene3D" id="1.20.58.1030">
    <property type="match status" value="1"/>
</dbReference>
<keyword evidence="4 6" id="KW-0235">DNA replication</keyword>
<dbReference type="GO" id="GO:0006261">
    <property type="term" value="P:DNA-templated DNA replication"/>
    <property type="evidence" value="ECO:0007669"/>
    <property type="project" value="InterPro"/>
</dbReference>
<dbReference type="InParanoid" id="F0ZLL1"/>
<evidence type="ECO:0000256" key="3">
    <source>
        <dbReference type="ARBA" id="ARBA00014804"/>
    </source>
</evidence>
<accession>F0ZLL1</accession>
<dbReference type="InterPro" id="IPR038749">
    <property type="entry name" value="Sld5_GINS_A"/>
</dbReference>
<dbReference type="Proteomes" id="UP000001064">
    <property type="component" value="Unassembled WGS sequence"/>
</dbReference>
<comment type="subcellular location">
    <subcellularLocation>
        <location evidence="1 6">Nucleus</location>
    </subcellularLocation>
</comment>
<dbReference type="FunFam" id="1.20.58.1030:FF:000011">
    <property type="entry name" value="DNA replication complex GINS protein SLD5"/>
    <property type="match status" value="1"/>
</dbReference>
<feature type="domain" description="GINS subunit" evidence="7">
    <location>
        <begin position="49"/>
        <end position="133"/>
    </location>
</feature>
<dbReference type="STRING" id="5786.F0ZLL1"/>
<dbReference type="CDD" id="cd11711">
    <property type="entry name" value="GINS_A_Sld5"/>
    <property type="match status" value="1"/>
</dbReference>
<dbReference type="InterPro" id="IPR021151">
    <property type="entry name" value="GINS_A"/>
</dbReference>
<dbReference type="AlphaFoldDB" id="F0ZLL1"/>
<evidence type="ECO:0000259" key="7">
    <source>
        <dbReference type="Pfam" id="PF05916"/>
    </source>
</evidence>
<dbReference type="CDD" id="cd21692">
    <property type="entry name" value="GINS_B_Sld5"/>
    <property type="match status" value="1"/>
</dbReference>
<evidence type="ECO:0000313" key="10">
    <source>
        <dbReference type="Proteomes" id="UP000001064"/>
    </source>
</evidence>
<name>F0ZLL1_DICPU</name>
<protein>
    <recommendedName>
        <fullName evidence="3 6">DNA replication complex GINS protein SLD5</fullName>
    </recommendedName>
</protein>
<dbReference type="GO" id="GO:0000727">
    <property type="term" value="P:double-strand break repair via break-induced replication"/>
    <property type="evidence" value="ECO:0000318"/>
    <property type="project" value="GO_Central"/>
</dbReference>
<dbReference type="InterPro" id="IPR031633">
    <property type="entry name" value="SLD5_C"/>
</dbReference>
<dbReference type="OMA" id="ILETAWI"/>
<dbReference type="KEGG" id="dpp:DICPUDRAFT_79109"/>
<evidence type="ECO:0000256" key="5">
    <source>
        <dbReference type="ARBA" id="ARBA00023242"/>
    </source>
</evidence>
<dbReference type="GO" id="GO:0000811">
    <property type="term" value="C:GINS complex"/>
    <property type="evidence" value="ECO:0000318"/>
    <property type="project" value="GO_Central"/>
</dbReference>
<reference evidence="10" key="1">
    <citation type="journal article" date="2011" name="Genome Biol.">
        <title>Comparative genomics of the social amoebae Dictyostelium discoideum and Dictyostelium purpureum.</title>
        <authorList>
            <consortium name="US DOE Joint Genome Institute (JGI-PGF)"/>
            <person name="Sucgang R."/>
            <person name="Kuo A."/>
            <person name="Tian X."/>
            <person name="Salerno W."/>
            <person name="Parikh A."/>
            <person name="Feasley C.L."/>
            <person name="Dalin E."/>
            <person name="Tu H."/>
            <person name="Huang E."/>
            <person name="Barry K."/>
            <person name="Lindquist E."/>
            <person name="Shapiro H."/>
            <person name="Bruce D."/>
            <person name="Schmutz J."/>
            <person name="Salamov A."/>
            <person name="Fey P."/>
            <person name="Gaudet P."/>
            <person name="Anjard C."/>
            <person name="Babu M.M."/>
            <person name="Basu S."/>
            <person name="Bushmanova Y."/>
            <person name="van der Wel H."/>
            <person name="Katoh-Kurasawa M."/>
            <person name="Dinh C."/>
            <person name="Coutinho P.M."/>
            <person name="Saito T."/>
            <person name="Elias M."/>
            <person name="Schaap P."/>
            <person name="Kay R.R."/>
            <person name="Henrissat B."/>
            <person name="Eichinger L."/>
            <person name="Rivero F."/>
            <person name="Putnam N.H."/>
            <person name="West C.M."/>
            <person name="Loomis W.F."/>
            <person name="Chisholm R.L."/>
            <person name="Shaulsky G."/>
            <person name="Strassmann J.E."/>
            <person name="Queller D.C."/>
            <person name="Kuspa A."/>
            <person name="Grigoriev I.V."/>
        </authorList>
    </citation>
    <scope>NUCLEOTIDE SEQUENCE [LARGE SCALE GENOMIC DNA]</scope>
    <source>
        <strain evidence="10">QSDP1</strain>
    </source>
</reference>
<dbReference type="InterPro" id="IPR036224">
    <property type="entry name" value="GINS_bundle-like_dom_sf"/>
</dbReference>
<feature type="domain" description="DNA replication complex GINS protein SLD5 C-terminal" evidence="8">
    <location>
        <begin position="154"/>
        <end position="205"/>
    </location>
</feature>
<sequence>MMDNEYNTQLDNDENNLLNKLKTIWINEKFAPNLLDYQNEIISNVMEKIEEKEALCTEGIQNKSHQFTADIYEMEIERLKYIVKCYLRLRIKKIDQFYTSVLKESQSNTELLSQHELKYTERYKSYMDEYFKKTILSSLHKDHSTMSPDHYLEPQLNTWVFCKPKENLGEYLIDEDTIDFKKTSIYFVKYRPIKDLVQAGRMDLI</sequence>
<gene>
    <name evidence="9" type="ORF">DICPUDRAFT_79109</name>
</gene>
<keyword evidence="5 6" id="KW-0539">Nucleus</keyword>
<dbReference type="GeneID" id="10501716"/>